<feature type="transmembrane region" description="Helical" evidence="1">
    <location>
        <begin position="100"/>
        <end position="125"/>
    </location>
</feature>
<organism evidence="2 3">
    <name type="scientific">Paenarthrobacter ureafaciens</name>
    <dbReference type="NCBI Taxonomy" id="37931"/>
    <lineage>
        <taxon>Bacteria</taxon>
        <taxon>Bacillati</taxon>
        <taxon>Actinomycetota</taxon>
        <taxon>Actinomycetes</taxon>
        <taxon>Micrococcales</taxon>
        <taxon>Micrococcaceae</taxon>
        <taxon>Paenarthrobacter</taxon>
    </lineage>
</organism>
<feature type="transmembrane region" description="Helical" evidence="1">
    <location>
        <begin position="167"/>
        <end position="187"/>
    </location>
</feature>
<dbReference type="PANTHER" id="PTHR30569:SF0">
    <property type="entry name" value="CYTOSINE PERMEASE"/>
    <property type="match status" value="1"/>
</dbReference>
<dbReference type="AlphaFoldDB" id="A0AAX3EIT0"/>
<protein>
    <submittedName>
        <fullName evidence="2">Permease</fullName>
    </submittedName>
</protein>
<dbReference type="EMBL" id="CP101185">
    <property type="protein sequence ID" value="UYV98046.1"/>
    <property type="molecule type" value="Genomic_DNA"/>
</dbReference>
<keyword evidence="1" id="KW-0812">Transmembrane</keyword>
<feature type="transmembrane region" description="Helical" evidence="1">
    <location>
        <begin position="354"/>
        <end position="375"/>
    </location>
</feature>
<feature type="transmembrane region" description="Helical" evidence="1">
    <location>
        <begin position="137"/>
        <end position="155"/>
    </location>
</feature>
<feature type="transmembrane region" description="Helical" evidence="1">
    <location>
        <begin position="278"/>
        <end position="298"/>
    </location>
</feature>
<gene>
    <name evidence="2" type="ORF">NL394_02025</name>
</gene>
<dbReference type="GO" id="GO:0005886">
    <property type="term" value="C:plasma membrane"/>
    <property type="evidence" value="ECO:0007669"/>
    <property type="project" value="TreeGrafter"/>
</dbReference>
<keyword evidence="1" id="KW-0472">Membrane</keyword>
<dbReference type="Proteomes" id="UP001163293">
    <property type="component" value="Chromosome"/>
</dbReference>
<evidence type="ECO:0000256" key="1">
    <source>
        <dbReference type="SAM" id="Phobius"/>
    </source>
</evidence>
<evidence type="ECO:0000313" key="2">
    <source>
        <dbReference type="EMBL" id="UYV98046.1"/>
    </source>
</evidence>
<name>A0AAX3EIT0_PAEUR</name>
<feature type="transmembrane region" description="Helical" evidence="1">
    <location>
        <begin position="422"/>
        <end position="442"/>
    </location>
</feature>
<dbReference type="InterPro" id="IPR030191">
    <property type="entry name" value="CodB"/>
</dbReference>
<feature type="transmembrane region" description="Helical" evidence="1">
    <location>
        <begin position="328"/>
        <end position="348"/>
    </location>
</feature>
<dbReference type="RefSeq" id="WP_069695548.1">
    <property type="nucleotide sequence ID" value="NZ_CP043010.1"/>
</dbReference>
<keyword evidence="3" id="KW-1185">Reference proteome</keyword>
<accession>A0AAX3EIT0</accession>
<proteinExistence type="predicted"/>
<feature type="transmembrane region" description="Helical" evidence="1">
    <location>
        <begin position="60"/>
        <end position="79"/>
    </location>
</feature>
<reference evidence="2" key="1">
    <citation type="submission" date="2022-07" db="EMBL/GenBank/DDBJ databases">
        <authorList>
            <person name="Wu T."/>
        </authorList>
    </citation>
    <scope>NUCLEOTIDE SEQUENCE</scope>
    <source>
        <strain evidence="2">SD-1</strain>
    </source>
</reference>
<keyword evidence="1" id="KW-1133">Transmembrane helix</keyword>
<feature type="transmembrane region" description="Helical" evidence="1">
    <location>
        <begin position="396"/>
        <end position="416"/>
    </location>
</feature>
<dbReference type="GO" id="GO:0015209">
    <property type="term" value="F:cytosine transmembrane transporter activity"/>
    <property type="evidence" value="ECO:0007669"/>
    <property type="project" value="InterPro"/>
</dbReference>
<dbReference type="PANTHER" id="PTHR30569">
    <property type="entry name" value="CYTOSINE TRANSPORTER CODB"/>
    <property type="match status" value="1"/>
</dbReference>
<feature type="transmembrane region" description="Helical" evidence="1">
    <location>
        <begin position="31"/>
        <end position="54"/>
    </location>
</feature>
<sequence length="468" mass="50919">MDLKGTNNTVEVTDALYRTGSDEDQMGKWSLLMAFYGIASAMFMLYIGAAMAVAYGTVNAIIGLVLTIITYSLINHVLAKHSINNRTTVARFSRTILGKAGTIIASVILALTAIYYAVFEGLIIVHAFRTAFGGENWIWSLVVVAYSTPLIMGGVRRFLDKLNGWLLPLYFLGLVVMVAWAGIKHGFSDAWLTHTPGPELPLAAGGPGWLATFAAYLGVWVLMMYVMDYAALGKRQDTGFHTKFTFTWVFWVITYGVNALVGIFLTFTIPGLDGSEAGLSGGLVNLMGPIGLLLILVFQTRINTANYFMGAANLQEFGERLFRVKLPAAFWVVVSSVIIYLLMLLPIIQYLLLALAWQGVLVSGWVSIALTHILLNRTRKEEHGLLGDEHYKQVHYPGLIAWVAATVVGIFLTSAFSWGATWGPIATVVVASGLYAGLRGAFRQHSALHLETKAEHNTGLNGGGVTGD</sequence>
<feature type="transmembrane region" description="Helical" evidence="1">
    <location>
        <begin position="207"/>
        <end position="227"/>
    </location>
</feature>
<evidence type="ECO:0000313" key="3">
    <source>
        <dbReference type="Proteomes" id="UP001163293"/>
    </source>
</evidence>
<feature type="transmembrane region" description="Helical" evidence="1">
    <location>
        <begin position="248"/>
        <end position="272"/>
    </location>
</feature>
<dbReference type="Gene3D" id="1.10.4160.10">
    <property type="entry name" value="Hydantoin permease"/>
    <property type="match status" value="1"/>
</dbReference>